<proteinExistence type="predicted"/>
<reference evidence="2" key="1">
    <citation type="journal article" date="2020" name="Mol. Plant Microbe">
        <title>Rhizobial microsymbionts of the narrowly endemic Oxytropis species growing in Kamchatka are characterized by significant genetic diversity and possess a set of genes that are associated with T3SS and T6SS secretion systems and can affect the development of symbiosis.</title>
        <authorList>
            <person name="Safronova V."/>
            <person name="Guro P."/>
            <person name="Sazanova A."/>
            <person name="Kuznetsova I."/>
            <person name="Belimov A."/>
            <person name="Yakubov V."/>
            <person name="Chirak E."/>
            <person name="Afonin A."/>
            <person name="Gogolev Y."/>
            <person name="Andronov E."/>
            <person name="Tikhonovich I."/>
        </authorList>
    </citation>
    <scope>NUCLEOTIDE SEQUENCE [LARGE SCALE GENOMIC DNA]</scope>
    <source>
        <strain evidence="2">581</strain>
    </source>
</reference>
<organism evidence="1 2">
    <name type="scientific">Tardiphaga robiniae</name>
    <dbReference type="NCBI Taxonomy" id="943830"/>
    <lineage>
        <taxon>Bacteria</taxon>
        <taxon>Pseudomonadati</taxon>
        <taxon>Pseudomonadota</taxon>
        <taxon>Alphaproteobacteria</taxon>
        <taxon>Hyphomicrobiales</taxon>
        <taxon>Nitrobacteraceae</taxon>
        <taxon>Tardiphaga</taxon>
    </lineage>
</organism>
<dbReference type="InterPro" id="IPR014858">
    <property type="entry name" value="BrxB"/>
</dbReference>
<dbReference type="Pfam" id="PF08747">
    <property type="entry name" value="BrxB"/>
    <property type="match status" value="1"/>
</dbReference>
<sequence length="195" mass="22438">MNVASQKFNEILDHLTSNEMLEGKGRGNEIGFYIFDYLPEDELKIREAIPFLVQHLPRRRPGLRVAHVNLFDLIIEHLEERKLLDKAIEQARKKGDGFLLKALANPLDPQKIARVFEQKCPPDDYDLFLLSGAGSVFPVLRTHSLLTALHPVIQDKPLVLFFPGTYDGLSLKLFGKLKDDNYYRAFKLLPNRDRK</sequence>
<gene>
    <name evidence="1" type="ORF">HB776_12445</name>
</gene>
<dbReference type="RefSeq" id="WP_184518067.1">
    <property type="nucleotide sequence ID" value="NZ_CP050292.1"/>
</dbReference>
<name>A0A7G6TYW6_9BRAD</name>
<dbReference type="EMBL" id="CP050292">
    <property type="protein sequence ID" value="QND71948.1"/>
    <property type="molecule type" value="Genomic_DNA"/>
</dbReference>
<evidence type="ECO:0000313" key="2">
    <source>
        <dbReference type="Proteomes" id="UP000515291"/>
    </source>
</evidence>
<evidence type="ECO:0000313" key="1">
    <source>
        <dbReference type="EMBL" id="QND71948.1"/>
    </source>
</evidence>
<accession>A0A7G6TYW6</accession>
<protein>
    <submittedName>
        <fullName evidence="1">DUF1788 domain-containing protein</fullName>
    </submittedName>
</protein>
<dbReference type="KEGG" id="trb:HB776_12445"/>
<dbReference type="Proteomes" id="UP000515291">
    <property type="component" value="Chromosome"/>
</dbReference>
<dbReference type="AlphaFoldDB" id="A0A7G6TYW6"/>